<evidence type="ECO:0000259" key="2">
    <source>
        <dbReference type="Pfam" id="PF13439"/>
    </source>
</evidence>
<dbReference type="AlphaFoldDB" id="A0A255XZ52"/>
<dbReference type="InterPro" id="IPR028098">
    <property type="entry name" value="Glyco_trans_4-like_N"/>
</dbReference>
<name>A0A255XZ52_9PROT</name>
<dbReference type="RefSeq" id="WP_094406638.1">
    <property type="nucleotide sequence ID" value="NZ_BMJZ01000013.1"/>
</dbReference>
<dbReference type="InterPro" id="IPR001296">
    <property type="entry name" value="Glyco_trans_1"/>
</dbReference>
<dbReference type="OrthoDB" id="9781738at2"/>
<organism evidence="3 4">
    <name type="scientific">Elstera cyanobacteriorum</name>
    <dbReference type="NCBI Taxonomy" id="2022747"/>
    <lineage>
        <taxon>Bacteria</taxon>
        <taxon>Pseudomonadati</taxon>
        <taxon>Pseudomonadota</taxon>
        <taxon>Alphaproteobacteria</taxon>
        <taxon>Rhodospirillales</taxon>
        <taxon>Rhodospirillaceae</taxon>
        <taxon>Elstera</taxon>
    </lineage>
</organism>
<proteinExistence type="predicted"/>
<dbReference type="PANTHER" id="PTHR12526">
    <property type="entry name" value="GLYCOSYLTRANSFERASE"/>
    <property type="match status" value="1"/>
</dbReference>
<dbReference type="Gene3D" id="3.40.50.2000">
    <property type="entry name" value="Glycogen Phosphorylase B"/>
    <property type="match status" value="2"/>
</dbReference>
<reference evidence="3 4" key="1">
    <citation type="submission" date="2017-07" db="EMBL/GenBank/DDBJ databases">
        <title>Elstera cyanobacteriorum sp. nov., a novel bacterium isolated from cyanobacterial aggregates in a eutrophic lake.</title>
        <authorList>
            <person name="Cai H."/>
        </authorList>
    </citation>
    <scope>NUCLEOTIDE SEQUENCE [LARGE SCALE GENOMIC DNA]</scope>
    <source>
        <strain evidence="3 4">TH019</strain>
    </source>
</reference>
<dbReference type="Pfam" id="PF13439">
    <property type="entry name" value="Glyco_transf_4"/>
    <property type="match status" value="1"/>
</dbReference>
<evidence type="ECO:0000259" key="1">
    <source>
        <dbReference type="Pfam" id="PF00534"/>
    </source>
</evidence>
<dbReference type="GO" id="GO:0016757">
    <property type="term" value="F:glycosyltransferase activity"/>
    <property type="evidence" value="ECO:0007669"/>
    <property type="project" value="InterPro"/>
</dbReference>
<dbReference type="EMBL" id="NOXS01000014">
    <property type="protein sequence ID" value="OYQ22236.1"/>
    <property type="molecule type" value="Genomic_DNA"/>
</dbReference>
<evidence type="ECO:0000313" key="4">
    <source>
        <dbReference type="Proteomes" id="UP000216361"/>
    </source>
</evidence>
<evidence type="ECO:0008006" key="5">
    <source>
        <dbReference type="Google" id="ProtNLM"/>
    </source>
</evidence>
<comment type="caution">
    <text evidence="3">The sequence shown here is derived from an EMBL/GenBank/DDBJ whole genome shotgun (WGS) entry which is preliminary data.</text>
</comment>
<feature type="domain" description="Glycosyltransferase subfamily 4-like N-terminal" evidence="2">
    <location>
        <begin position="8"/>
        <end position="174"/>
    </location>
</feature>
<accession>A0A255XZ52</accession>
<evidence type="ECO:0000313" key="3">
    <source>
        <dbReference type="EMBL" id="OYQ22236.1"/>
    </source>
</evidence>
<gene>
    <name evidence="3" type="ORF">CHR90_00520</name>
</gene>
<dbReference type="Pfam" id="PF00534">
    <property type="entry name" value="Glycos_transf_1"/>
    <property type="match status" value="1"/>
</dbReference>
<protein>
    <recommendedName>
        <fullName evidence="5">Glycosyltransferase subfamily 4-like N-terminal domain-containing protein</fullName>
    </recommendedName>
</protein>
<feature type="domain" description="Glycosyl transferase family 1" evidence="1">
    <location>
        <begin position="187"/>
        <end position="335"/>
    </location>
</feature>
<keyword evidence="4" id="KW-1185">Reference proteome</keyword>
<sequence length="371" mass="39490">MAAPHRPHLVHIVQHLAPGGIEALVLALTATPAHQSTIISLDGSVEALVRQWPRLATVRGQLIALEKPPGLRPGLILKLAWHLRRMKATACFTHGIGPLVYGAAAARLAGVPHRIHVDHDSWSLETSAMRRLYRFGLEAGKPIQVAVTDAISTALRAWTGRAPTVVYNGIDTRRFCPVAGQNERLARRAQLGLPRDAILIGAIGRLEMVKGHDLLIQALTHLPANCHLALAGDGTQRMTLAMVAEELGVTERVHFLGLQDDPAVVLQALDVFCLPSRAEGLPLALLEALACSLPVVATAVGGVPAALPPGAGIVVPSEDPTALAVALQAVHDLPPVAQRRMGGIGRLFVLEHYSLEKTRAAYDRLALGEAV</sequence>
<dbReference type="SUPFAM" id="SSF53756">
    <property type="entry name" value="UDP-Glycosyltransferase/glycogen phosphorylase"/>
    <property type="match status" value="1"/>
</dbReference>
<dbReference type="Proteomes" id="UP000216361">
    <property type="component" value="Unassembled WGS sequence"/>
</dbReference>